<evidence type="ECO:0000313" key="1">
    <source>
        <dbReference type="EMBL" id="KAF2848278.1"/>
    </source>
</evidence>
<protein>
    <submittedName>
        <fullName evidence="1">Uncharacterized protein</fullName>
    </submittedName>
</protein>
<organism evidence="1 2">
    <name type="scientific">Plenodomus tracheiphilus IPT5</name>
    <dbReference type="NCBI Taxonomy" id="1408161"/>
    <lineage>
        <taxon>Eukaryota</taxon>
        <taxon>Fungi</taxon>
        <taxon>Dikarya</taxon>
        <taxon>Ascomycota</taxon>
        <taxon>Pezizomycotina</taxon>
        <taxon>Dothideomycetes</taxon>
        <taxon>Pleosporomycetidae</taxon>
        <taxon>Pleosporales</taxon>
        <taxon>Pleosporineae</taxon>
        <taxon>Leptosphaeriaceae</taxon>
        <taxon>Plenodomus</taxon>
    </lineage>
</organism>
<dbReference type="OrthoDB" id="4840564at2759"/>
<dbReference type="Proteomes" id="UP000799423">
    <property type="component" value="Unassembled WGS sequence"/>
</dbReference>
<dbReference type="EMBL" id="MU006319">
    <property type="protein sequence ID" value="KAF2848278.1"/>
    <property type="molecule type" value="Genomic_DNA"/>
</dbReference>
<reference evidence="1" key="1">
    <citation type="submission" date="2020-01" db="EMBL/GenBank/DDBJ databases">
        <authorList>
            <consortium name="DOE Joint Genome Institute"/>
            <person name="Haridas S."/>
            <person name="Albert R."/>
            <person name="Binder M."/>
            <person name="Bloem J."/>
            <person name="Labutti K."/>
            <person name="Salamov A."/>
            <person name="Andreopoulos B."/>
            <person name="Baker S.E."/>
            <person name="Barry K."/>
            <person name="Bills G."/>
            <person name="Bluhm B.H."/>
            <person name="Cannon C."/>
            <person name="Castanera R."/>
            <person name="Culley D.E."/>
            <person name="Daum C."/>
            <person name="Ezra D."/>
            <person name="Gonzalez J.B."/>
            <person name="Henrissat B."/>
            <person name="Kuo A."/>
            <person name="Liang C."/>
            <person name="Lipzen A."/>
            <person name="Lutzoni F."/>
            <person name="Magnuson J."/>
            <person name="Mondo S."/>
            <person name="Nolan M."/>
            <person name="Ohm R."/>
            <person name="Pangilinan J."/>
            <person name="Park H.-J."/>
            <person name="Ramirez L."/>
            <person name="Alfaro M."/>
            <person name="Sun H."/>
            <person name="Tritt A."/>
            <person name="Yoshinaga Y."/>
            <person name="Zwiers L.-H."/>
            <person name="Turgeon B.G."/>
            <person name="Goodwin S.B."/>
            <person name="Spatafora J.W."/>
            <person name="Crous P.W."/>
            <person name="Grigoriev I.V."/>
        </authorList>
    </citation>
    <scope>NUCLEOTIDE SEQUENCE</scope>
    <source>
        <strain evidence="1">IPT5</strain>
    </source>
</reference>
<name>A0A6A7B1P4_9PLEO</name>
<sequence>MDYRFFEYHLLPHKHTLKHLSIGYLSIRGSPNIFNATLFPALESLSLSRWQTHSGIPPSFLPHDADILGPKLHTFTWDFDGFFQLYDPSQSSGWFNFGDQETEWVCALVRCVAQSGAALKRIRIRFTLEEWRGVMREGMAYPWEKLEELRDGVCKENGVEFVFDEPLISREAWVTFVGKRMLGMVLASDFGEDGIFDGAVGTERRSAAAEEQEAKNMLEFELQHAYQGEDIRGYLTGK</sequence>
<accession>A0A6A7B1P4</accession>
<gene>
    <name evidence="1" type="ORF">T440DRAFT_481107</name>
</gene>
<proteinExistence type="predicted"/>
<dbReference type="AlphaFoldDB" id="A0A6A7B1P4"/>
<keyword evidence="2" id="KW-1185">Reference proteome</keyword>
<evidence type="ECO:0000313" key="2">
    <source>
        <dbReference type="Proteomes" id="UP000799423"/>
    </source>
</evidence>